<evidence type="ECO:0000313" key="4">
    <source>
        <dbReference type="Proteomes" id="UP000445582"/>
    </source>
</evidence>
<evidence type="ECO:0000259" key="2">
    <source>
        <dbReference type="Pfam" id="PF00160"/>
    </source>
</evidence>
<name>A0A844YL03_9SPHN</name>
<dbReference type="Proteomes" id="UP000445582">
    <property type="component" value="Unassembled WGS sequence"/>
</dbReference>
<dbReference type="AlphaFoldDB" id="A0A844YL03"/>
<dbReference type="EMBL" id="WTYN01000006">
    <property type="protein sequence ID" value="MXO64069.1"/>
    <property type="molecule type" value="Genomic_DNA"/>
</dbReference>
<proteinExistence type="predicted"/>
<reference evidence="3 4" key="1">
    <citation type="submission" date="2019-12" db="EMBL/GenBank/DDBJ databases">
        <title>Genomic-based taxomic classification of the family Erythrobacteraceae.</title>
        <authorList>
            <person name="Xu L."/>
        </authorList>
    </citation>
    <scope>NUCLEOTIDE SEQUENCE [LARGE SCALE GENOMIC DNA]</scope>
    <source>
        <strain evidence="3 4">MCCC 1A09965</strain>
    </source>
</reference>
<comment type="caution">
    <text evidence="3">The sequence shown here is derived from an EMBL/GenBank/DDBJ whole genome shotgun (WGS) entry which is preliminary data.</text>
</comment>
<accession>A0A844YL03</accession>
<keyword evidence="4" id="KW-1185">Reference proteome</keyword>
<protein>
    <submittedName>
        <fullName evidence="3">Peptidylprolyl isomerase</fullName>
    </submittedName>
</protein>
<dbReference type="GO" id="GO:0003755">
    <property type="term" value="F:peptidyl-prolyl cis-trans isomerase activity"/>
    <property type="evidence" value="ECO:0007669"/>
    <property type="project" value="InterPro"/>
</dbReference>
<dbReference type="InterPro" id="IPR029000">
    <property type="entry name" value="Cyclophilin-like_dom_sf"/>
</dbReference>
<dbReference type="OrthoDB" id="9807797at2"/>
<dbReference type="Gene3D" id="2.40.100.10">
    <property type="entry name" value="Cyclophilin-like"/>
    <property type="match status" value="1"/>
</dbReference>
<organism evidence="3 4">
    <name type="scientific">Qipengyuania oceanensis</name>
    <dbReference type="NCBI Taxonomy" id="1463597"/>
    <lineage>
        <taxon>Bacteria</taxon>
        <taxon>Pseudomonadati</taxon>
        <taxon>Pseudomonadota</taxon>
        <taxon>Alphaproteobacteria</taxon>
        <taxon>Sphingomonadales</taxon>
        <taxon>Erythrobacteraceae</taxon>
        <taxon>Qipengyuania</taxon>
    </lineage>
</organism>
<feature type="signal peptide" evidence="1">
    <location>
        <begin position="1"/>
        <end position="20"/>
    </location>
</feature>
<dbReference type="Pfam" id="PF00160">
    <property type="entry name" value="Pro_isomerase"/>
    <property type="match status" value="1"/>
</dbReference>
<sequence>MAALAATALAAMLLPSPLIAQEKAEKPTPASIVQGAPKTDWVAIDPADLLVMTLAPDADGKDREVIIQLMPAPFSKGWVENIQTLAKAHWWDGLSVYRSVDNWVVQWGDGEEEGGTPKPLPTGLNVVPESQYVDETVAAKPEEDVIVLWHPRPELVDAYAESATFNDGWPIGLQIADGTRVLRRWPVHCYGSVGVARDLSPDTGTGAELYAVIGHAPRQLDRNIAVVGRVIMGMQHLSTLPRGTGDAGVYETLAEHTPIVSVRLGNELAEAPRFEYLSTSSDSFAAYAEVSANRDDSFYKVGAGGIDVCNLRVPIRPVKDD</sequence>
<evidence type="ECO:0000313" key="3">
    <source>
        <dbReference type="EMBL" id="MXO64069.1"/>
    </source>
</evidence>
<gene>
    <name evidence="3" type="ORF">GRI48_13775</name>
</gene>
<feature type="domain" description="PPIase cyclophilin-type" evidence="2">
    <location>
        <begin position="79"/>
        <end position="247"/>
    </location>
</feature>
<keyword evidence="3" id="KW-0413">Isomerase</keyword>
<dbReference type="InterPro" id="IPR002130">
    <property type="entry name" value="Cyclophilin-type_PPIase_dom"/>
</dbReference>
<evidence type="ECO:0000256" key="1">
    <source>
        <dbReference type="SAM" id="SignalP"/>
    </source>
</evidence>
<keyword evidence="1" id="KW-0732">Signal</keyword>
<dbReference type="SUPFAM" id="SSF50891">
    <property type="entry name" value="Cyclophilin-like"/>
    <property type="match status" value="1"/>
</dbReference>
<feature type="chain" id="PRO_5032741410" evidence="1">
    <location>
        <begin position="21"/>
        <end position="321"/>
    </location>
</feature>